<proteinExistence type="predicted"/>
<gene>
    <name evidence="2" type="ORF">HPB48_006011</name>
</gene>
<dbReference type="OMA" id="FKPWSCE"/>
<evidence type="ECO:0000313" key="2">
    <source>
        <dbReference type="EMBL" id="KAH9363453.1"/>
    </source>
</evidence>
<dbReference type="SUPFAM" id="SSF88713">
    <property type="entry name" value="Glycoside hydrolase/deacetylase"/>
    <property type="match status" value="1"/>
</dbReference>
<feature type="transmembrane region" description="Helical" evidence="1">
    <location>
        <begin position="371"/>
        <end position="395"/>
    </location>
</feature>
<comment type="caution">
    <text evidence="2">The sequence shown here is derived from an EMBL/GenBank/DDBJ whole genome shotgun (WGS) entry which is preliminary data.</text>
</comment>
<dbReference type="Proteomes" id="UP000821853">
    <property type="component" value="Chromosome 10"/>
</dbReference>
<accession>A0A9J6FK65</accession>
<dbReference type="PANTHER" id="PTHR45985:SF8">
    <property type="entry name" value="CHITIN DEACETYLASE-LIKE 9, ISOFORM A"/>
    <property type="match status" value="1"/>
</dbReference>
<reference evidence="2 3" key="1">
    <citation type="journal article" date="2020" name="Cell">
        <title>Large-Scale Comparative Analyses of Tick Genomes Elucidate Their Genetic Diversity and Vector Capacities.</title>
        <authorList>
            <consortium name="Tick Genome and Microbiome Consortium (TIGMIC)"/>
            <person name="Jia N."/>
            <person name="Wang J."/>
            <person name="Shi W."/>
            <person name="Du L."/>
            <person name="Sun Y."/>
            <person name="Zhan W."/>
            <person name="Jiang J.F."/>
            <person name="Wang Q."/>
            <person name="Zhang B."/>
            <person name="Ji P."/>
            <person name="Bell-Sakyi L."/>
            <person name="Cui X.M."/>
            <person name="Yuan T.T."/>
            <person name="Jiang B.G."/>
            <person name="Yang W.F."/>
            <person name="Lam T.T."/>
            <person name="Chang Q.C."/>
            <person name="Ding S.J."/>
            <person name="Wang X.J."/>
            <person name="Zhu J.G."/>
            <person name="Ruan X.D."/>
            <person name="Zhao L."/>
            <person name="Wei J.T."/>
            <person name="Ye R.Z."/>
            <person name="Que T.C."/>
            <person name="Du C.H."/>
            <person name="Zhou Y.H."/>
            <person name="Cheng J.X."/>
            <person name="Dai P.F."/>
            <person name="Guo W.B."/>
            <person name="Han X.H."/>
            <person name="Huang E.J."/>
            <person name="Li L.F."/>
            <person name="Wei W."/>
            <person name="Gao Y.C."/>
            <person name="Liu J.Z."/>
            <person name="Shao H.Z."/>
            <person name="Wang X."/>
            <person name="Wang C.C."/>
            <person name="Yang T.C."/>
            <person name="Huo Q.B."/>
            <person name="Li W."/>
            <person name="Chen H.Y."/>
            <person name="Chen S.E."/>
            <person name="Zhou L.G."/>
            <person name="Ni X.B."/>
            <person name="Tian J.H."/>
            <person name="Sheng Y."/>
            <person name="Liu T."/>
            <person name="Pan Y.S."/>
            <person name="Xia L.Y."/>
            <person name="Li J."/>
            <person name="Zhao F."/>
            <person name="Cao W.C."/>
        </authorList>
    </citation>
    <scope>NUCLEOTIDE SEQUENCE [LARGE SCALE GENOMIC DNA]</scope>
    <source>
        <strain evidence="2">HaeL-2018</strain>
    </source>
</reference>
<keyword evidence="1" id="KW-0812">Transmembrane</keyword>
<dbReference type="VEuPathDB" id="VectorBase:HLOH_056599"/>
<dbReference type="InterPro" id="IPR011330">
    <property type="entry name" value="Glyco_hydro/deAcase_b/a-brl"/>
</dbReference>
<organism evidence="2 3">
    <name type="scientific">Haemaphysalis longicornis</name>
    <name type="common">Bush tick</name>
    <dbReference type="NCBI Taxonomy" id="44386"/>
    <lineage>
        <taxon>Eukaryota</taxon>
        <taxon>Metazoa</taxon>
        <taxon>Ecdysozoa</taxon>
        <taxon>Arthropoda</taxon>
        <taxon>Chelicerata</taxon>
        <taxon>Arachnida</taxon>
        <taxon>Acari</taxon>
        <taxon>Parasitiformes</taxon>
        <taxon>Ixodida</taxon>
        <taxon>Ixodoidea</taxon>
        <taxon>Ixodidae</taxon>
        <taxon>Haemaphysalinae</taxon>
        <taxon>Haemaphysalis</taxon>
    </lineage>
</organism>
<sequence>MHPPGNLSVEEMPQFVMLTFDDAVNDQNMDFYRELLSPGRRKNRANGCNMAATFFVSAGFTDYSFVHELHSVGSEIALHSITHRNNRTYWRTLAVEGWEDEFVGLRGFLRDHALIPEEDMVGARAPFIEIGGGESHVMMQKNGILYDSSGPSKLPLYPYTLDYGLQTECEIKACPGGVYKGLWTVPLNRFYRTAPYDDGSHVHSTCPLADGCCPKPITADDMFGYLRTNFEYYYHKNRAPFPLFIHENWLWVPERRQGLLSFIDWLLTKDDVFLVTVAEVVHFMRNPKPLGEYSQSKCSKASEFARCPRIHTCAYPGALIKENRWLIGCKPCPKIHPWLRSRAQGETVDIAVDEIVVDTTVGGKWYRRTDYVLMLGFVAIFCLYFCLGRFTVWCWNWRREKIS</sequence>
<evidence type="ECO:0000313" key="3">
    <source>
        <dbReference type="Proteomes" id="UP000821853"/>
    </source>
</evidence>
<dbReference type="InterPro" id="IPR052740">
    <property type="entry name" value="CE4"/>
</dbReference>
<dbReference type="OrthoDB" id="504708at2759"/>
<evidence type="ECO:0000256" key="1">
    <source>
        <dbReference type="SAM" id="Phobius"/>
    </source>
</evidence>
<protein>
    <recommendedName>
        <fullName evidence="4">NodB homology domain-containing protein</fullName>
    </recommendedName>
</protein>
<dbReference type="EMBL" id="JABSTR010000002">
    <property type="protein sequence ID" value="KAH9363453.1"/>
    <property type="molecule type" value="Genomic_DNA"/>
</dbReference>
<keyword evidence="1" id="KW-1133">Transmembrane helix</keyword>
<dbReference type="Gene3D" id="3.20.20.370">
    <property type="entry name" value="Glycoside hydrolase/deacetylase"/>
    <property type="match status" value="1"/>
</dbReference>
<evidence type="ECO:0008006" key="4">
    <source>
        <dbReference type="Google" id="ProtNLM"/>
    </source>
</evidence>
<dbReference type="AlphaFoldDB" id="A0A9J6FK65"/>
<dbReference type="PANTHER" id="PTHR45985">
    <property type="match status" value="1"/>
</dbReference>
<name>A0A9J6FK65_HAELO</name>
<keyword evidence="1" id="KW-0472">Membrane</keyword>
<dbReference type="GO" id="GO:0005975">
    <property type="term" value="P:carbohydrate metabolic process"/>
    <property type="evidence" value="ECO:0007669"/>
    <property type="project" value="InterPro"/>
</dbReference>
<keyword evidence="3" id="KW-1185">Reference proteome</keyword>